<keyword evidence="5 8" id="KW-1133">Transmembrane helix</keyword>
<dbReference type="PROSITE" id="PS50850">
    <property type="entry name" value="MFS"/>
    <property type="match status" value="1"/>
</dbReference>
<keyword evidence="4 8" id="KW-0812">Transmembrane</keyword>
<evidence type="ECO:0000256" key="8">
    <source>
        <dbReference type="SAM" id="Phobius"/>
    </source>
</evidence>
<dbReference type="CDD" id="cd17502">
    <property type="entry name" value="MFS_Azr1_MDR_like"/>
    <property type="match status" value="1"/>
</dbReference>
<evidence type="ECO:0000256" key="6">
    <source>
        <dbReference type="ARBA" id="ARBA00023136"/>
    </source>
</evidence>
<dbReference type="GO" id="GO:0022857">
    <property type="term" value="F:transmembrane transporter activity"/>
    <property type="evidence" value="ECO:0007669"/>
    <property type="project" value="InterPro"/>
</dbReference>
<feature type="transmembrane region" description="Helical" evidence="8">
    <location>
        <begin position="264"/>
        <end position="289"/>
    </location>
</feature>
<feature type="transmembrane region" description="Helical" evidence="8">
    <location>
        <begin position="64"/>
        <end position="89"/>
    </location>
</feature>
<gene>
    <name evidence="10" type="ORF">SPBR_04747</name>
</gene>
<feature type="transmembrane region" description="Helical" evidence="8">
    <location>
        <begin position="558"/>
        <end position="578"/>
    </location>
</feature>
<evidence type="ECO:0000256" key="4">
    <source>
        <dbReference type="ARBA" id="ARBA00022692"/>
    </source>
</evidence>
<dbReference type="HOGENOM" id="CLU_000960_22_1_1"/>
<feature type="region of interest" description="Disordered" evidence="7">
    <location>
        <begin position="1"/>
        <end position="54"/>
    </location>
</feature>
<evidence type="ECO:0000313" key="10">
    <source>
        <dbReference type="EMBL" id="KIH87553.1"/>
    </source>
</evidence>
<dbReference type="InterPro" id="IPR011701">
    <property type="entry name" value="MFS"/>
</dbReference>
<name>A0A0C2F8Y8_9PEZI</name>
<protein>
    <submittedName>
        <fullName evidence="10">MFS transporter</fullName>
    </submittedName>
</protein>
<dbReference type="Pfam" id="PF07690">
    <property type="entry name" value="MFS_1"/>
    <property type="match status" value="1"/>
</dbReference>
<feature type="transmembrane region" description="Helical" evidence="8">
    <location>
        <begin position="450"/>
        <end position="471"/>
    </location>
</feature>
<accession>A0A0C2F8Y8</accession>
<evidence type="ECO:0000256" key="3">
    <source>
        <dbReference type="ARBA" id="ARBA00022448"/>
    </source>
</evidence>
<dbReference type="PRINTS" id="PR01036">
    <property type="entry name" value="TCRTETB"/>
</dbReference>
<feature type="compositionally biased region" description="Basic and acidic residues" evidence="7">
    <location>
        <begin position="622"/>
        <end position="633"/>
    </location>
</feature>
<evidence type="ECO:0000256" key="5">
    <source>
        <dbReference type="ARBA" id="ARBA00022989"/>
    </source>
</evidence>
<feature type="domain" description="Major facilitator superfamily (MFS) profile" evidence="9">
    <location>
        <begin position="67"/>
        <end position="581"/>
    </location>
</feature>
<feature type="transmembrane region" description="Helical" evidence="8">
    <location>
        <begin position="159"/>
        <end position="183"/>
    </location>
</feature>
<dbReference type="FunFam" id="1.20.1250.20:FF:000196">
    <property type="entry name" value="MFS toxin efflux pump (AflT)"/>
    <property type="match status" value="1"/>
</dbReference>
<evidence type="ECO:0000313" key="11">
    <source>
        <dbReference type="Proteomes" id="UP000031575"/>
    </source>
</evidence>
<evidence type="ECO:0000256" key="2">
    <source>
        <dbReference type="ARBA" id="ARBA00007520"/>
    </source>
</evidence>
<feature type="compositionally biased region" description="Basic and acidic residues" evidence="7">
    <location>
        <begin position="25"/>
        <end position="34"/>
    </location>
</feature>
<feature type="transmembrane region" description="Helical" evidence="8">
    <location>
        <begin position="190"/>
        <end position="210"/>
    </location>
</feature>
<feature type="transmembrane region" description="Helical" evidence="8">
    <location>
        <begin position="527"/>
        <end position="551"/>
    </location>
</feature>
<dbReference type="VEuPathDB" id="FungiDB:SPBR_04747"/>
<keyword evidence="6 8" id="KW-0472">Membrane</keyword>
<feature type="transmembrane region" description="Helical" evidence="8">
    <location>
        <begin position="483"/>
        <end position="507"/>
    </location>
</feature>
<dbReference type="PANTHER" id="PTHR23501">
    <property type="entry name" value="MAJOR FACILITATOR SUPERFAMILY"/>
    <property type="match status" value="1"/>
</dbReference>
<comment type="subcellular location">
    <subcellularLocation>
        <location evidence="1">Membrane</location>
        <topology evidence="1">Multi-pass membrane protein</topology>
    </subcellularLocation>
</comment>
<proteinExistence type="inferred from homology"/>
<keyword evidence="3" id="KW-0813">Transport</keyword>
<dbReference type="EMBL" id="AWTV01000010">
    <property type="protein sequence ID" value="KIH87553.1"/>
    <property type="molecule type" value="Genomic_DNA"/>
</dbReference>
<dbReference type="GeneID" id="63677945"/>
<dbReference type="AlphaFoldDB" id="A0A0C2F8Y8"/>
<dbReference type="InterPro" id="IPR036259">
    <property type="entry name" value="MFS_trans_sf"/>
</dbReference>
<feature type="transmembrane region" description="Helical" evidence="8">
    <location>
        <begin position="361"/>
        <end position="381"/>
    </location>
</feature>
<feature type="transmembrane region" description="Helical" evidence="8">
    <location>
        <begin position="301"/>
        <end position="323"/>
    </location>
</feature>
<dbReference type="PANTHER" id="PTHR23501:SF193">
    <property type="entry name" value="MULTIDRUG TRANSPORTER, PUTATIVE (AFU_ORTHOLOGUE AFUA_8G00940)-RELATED"/>
    <property type="match status" value="1"/>
</dbReference>
<dbReference type="Proteomes" id="UP000031575">
    <property type="component" value="Unassembled WGS sequence"/>
</dbReference>
<evidence type="ECO:0000259" key="9">
    <source>
        <dbReference type="PROSITE" id="PS50850"/>
    </source>
</evidence>
<organism evidence="10 11">
    <name type="scientific">Sporothrix brasiliensis 5110</name>
    <dbReference type="NCBI Taxonomy" id="1398154"/>
    <lineage>
        <taxon>Eukaryota</taxon>
        <taxon>Fungi</taxon>
        <taxon>Dikarya</taxon>
        <taxon>Ascomycota</taxon>
        <taxon>Pezizomycotina</taxon>
        <taxon>Sordariomycetes</taxon>
        <taxon>Sordariomycetidae</taxon>
        <taxon>Ophiostomatales</taxon>
        <taxon>Ophiostomataceae</taxon>
        <taxon>Sporothrix</taxon>
    </lineage>
</organism>
<evidence type="ECO:0000256" key="7">
    <source>
        <dbReference type="SAM" id="MobiDB-lite"/>
    </source>
</evidence>
<dbReference type="RefSeq" id="XP_040615563.1">
    <property type="nucleotide sequence ID" value="XM_040763024.1"/>
</dbReference>
<sequence>MTDTDERTATPTLSTEGDAVAATTADEKKDRHFVPDGQEVPAALAPSTTQGSNPEPKYVTGVQLWLVVLALSLAFFVMMLDMSIVATAIPRITNEFHSLNDVGWYGAAYQLAWGSAPMQPLSGKIYTYFKTKWAFLIYFGIFELGSLICGVAQSSTMLIIGRAVAGLGGAGLQNGTLTILAGLAPLARRALLTGIVLGVAQLGVVAGPLLGGVFTELATWRWCFYVNLPVGAVVATLILLIHIPEQTEKMPWRGQSKETIRRQLRLVLLHRMDLVGFFVFSGATIQLLLALQWGGTVAHPWNSSVIIGLFVGAGVTALVWGAWNYRMSHWLGSDDIPNRNGEAALIPTPIARERTVYSGSLASFALMGTIIMNAFFIAIYFQTARDASPVTSGVNILPSILSQLFFAVASSTAISKMGYYLPWAFAGTTINSIGTGLLSTLSPTTPTGHWIGFQVLAGGGRGMVFQAPILAIQHAVQPNQISVAVGLLSFGQNVGGAVLLTIANTVFDNSLQSQLQQHAPGVDPEVVIAAGATAFRSVVPAASVPGVILAYANSVNRVFYFATALSVLAFFATFGLGWKDIRVKKGPSTTARAEASAAKTDVEVAAKAADDNVEGLAEDASEAARDIKGEDRV</sequence>
<evidence type="ECO:0000256" key="1">
    <source>
        <dbReference type="ARBA" id="ARBA00004141"/>
    </source>
</evidence>
<dbReference type="GO" id="GO:0005886">
    <property type="term" value="C:plasma membrane"/>
    <property type="evidence" value="ECO:0007669"/>
    <property type="project" value="TreeGrafter"/>
</dbReference>
<comment type="caution">
    <text evidence="10">The sequence shown here is derived from an EMBL/GenBank/DDBJ whole genome shotgun (WGS) entry which is preliminary data.</text>
</comment>
<dbReference type="OrthoDB" id="10021397at2759"/>
<feature type="transmembrane region" description="Helical" evidence="8">
    <location>
        <begin position="222"/>
        <end position="243"/>
    </location>
</feature>
<feature type="transmembrane region" description="Helical" evidence="8">
    <location>
        <begin position="133"/>
        <end position="153"/>
    </location>
</feature>
<comment type="similarity">
    <text evidence="2">Belongs to the major facilitator superfamily. TCR/Tet family.</text>
</comment>
<dbReference type="SUPFAM" id="SSF103473">
    <property type="entry name" value="MFS general substrate transporter"/>
    <property type="match status" value="2"/>
</dbReference>
<dbReference type="InterPro" id="IPR020846">
    <property type="entry name" value="MFS_dom"/>
</dbReference>
<feature type="transmembrane region" description="Helical" evidence="8">
    <location>
        <begin position="387"/>
        <end position="408"/>
    </location>
</feature>
<keyword evidence="11" id="KW-1185">Reference proteome</keyword>
<dbReference type="Gene3D" id="1.20.1250.20">
    <property type="entry name" value="MFS general substrate transporter like domains"/>
    <property type="match status" value="1"/>
</dbReference>
<feature type="region of interest" description="Disordered" evidence="7">
    <location>
        <begin position="613"/>
        <end position="633"/>
    </location>
</feature>
<reference evidence="10 11" key="1">
    <citation type="journal article" date="2014" name="BMC Genomics">
        <title>Comparative genomics of the major fungal agents of human and animal Sporotrichosis: Sporothrix schenckii and Sporothrix brasiliensis.</title>
        <authorList>
            <person name="Teixeira M.M."/>
            <person name="de Almeida L.G."/>
            <person name="Kubitschek-Barreira P."/>
            <person name="Alves F.L."/>
            <person name="Kioshima E.S."/>
            <person name="Abadio A.K."/>
            <person name="Fernandes L."/>
            <person name="Derengowski L.S."/>
            <person name="Ferreira K.S."/>
            <person name="Souza R.C."/>
            <person name="Ruiz J.C."/>
            <person name="de Andrade N.C."/>
            <person name="Paes H.C."/>
            <person name="Nicola A.M."/>
            <person name="Albuquerque P."/>
            <person name="Gerber A.L."/>
            <person name="Martins V.P."/>
            <person name="Peconick L.D."/>
            <person name="Neto A.V."/>
            <person name="Chaucanez C.B."/>
            <person name="Silva P.A."/>
            <person name="Cunha O.L."/>
            <person name="de Oliveira F.F."/>
            <person name="dos Santos T.C."/>
            <person name="Barros A.L."/>
            <person name="Soares M.A."/>
            <person name="de Oliveira L.M."/>
            <person name="Marini M.M."/>
            <person name="Villalobos-Duno H."/>
            <person name="Cunha M.M."/>
            <person name="de Hoog S."/>
            <person name="da Silveira J.F."/>
            <person name="Henrissat B."/>
            <person name="Nino-Vega G.A."/>
            <person name="Cisalpino P.S."/>
            <person name="Mora-Montes H.M."/>
            <person name="Almeida S.R."/>
            <person name="Stajich J.E."/>
            <person name="Lopes-Bezerra L.M."/>
            <person name="Vasconcelos A.T."/>
            <person name="Felipe M.S."/>
        </authorList>
    </citation>
    <scope>NUCLEOTIDE SEQUENCE [LARGE SCALE GENOMIC DNA]</scope>
    <source>
        <strain evidence="10 11">5110</strain>
    </source>
</reference>